<accession>A0A846XE72</accession>
<gene>
    <name evidence="2" type="ORF">HGA13_08065</name>
</gene>
<dbReference type="Proteomes" id="UP000565715">
    <property type="component" value="Unassembled WGS sequence"/>
</dbReference>
<dbReference type="EMBL" id="JAAXOO010000002">
    <property type="protein sequence ID" value="NKY33026.1"/>
    <property type="molecule type" value="Genomic_DNA"/>
</dbReference>
<protein>
    <submittedName>
        <fullName evidence="2">Uncharacterized protein</fullName>
    </submittedName>
</protein>
<proteinExistence type="predicted"/>
<keyword evidence="3" id="KW-1185">Reference proteome</keyword>
<keyword evidence="1" id="KW-0812">Transmembrane</keyword>
<feature type="transmembrane region" description="Helical" evidence="1">
    <location>
        <begin position="199"/>
        <end position="218"/>
    </location>
</feature>
<evidence type="ECO:0000313" key="3">
    <source>
        <dbReference type="Proteomes" id="UP000565715"/>
    </source>
</evidence>
<evidence type="ECO:0000256" key="1">
    <source>
        <dbReference type="SAM" id="Phobius"/>
    </source>
</evidence>
<organism evidence="2 3">
    <name type="scientific">Nocardia speluncae</name>
    <dbReference type="NCBI Taxonomy" id="419477"/>
    <lineage>
        <taxon>Bacteria</taxon>
        <taxon>Bacillati</taxon>
        <taxon>Actinomycetota</taxon>
        <taxon>Actinomycetes</taxon>
        <taxon>Mycobacteriales</taxon>
        <taxon>Nocardiaceae</taxon>
        <taxon>Nocardia</taxon>
    </lineage>
</organism>
<evidence type="ECO:0000313" key="2">
    <source>
        <dbReference type="EMBL" id="NKY33026.1"/>
    </source>
</evidence>
<comment type="caution">
    <text evidence="2">The sequence shown here is derived from an EMBL/GenBank/DDBJ whole genome shotgun (WGS) entry which is preliminary data.</text>
</comment>
<name>A0A846XE72_9NOCA</name>
<feature type="transmembrane region" description="Helical" evidence="1">
    <location>
        <begin position="12"/>
        <end position="31"/>
    </location>
</feature>
<reference evidence="2 3" key="1">
    <citation type="submission" date="2020-04" db="EMBL/GenBank/DDBJ databases">
        <title>MicrobeNet Type strains.</title>
        <authorList>
            <person name="Nicholson A.C."/>
        </authorList>
    </citation>
    <scope>NUCLEOTIDE SEQUENCE [LARGE SCALE GENOMIC DNA]</scope>
    <source>
        <strain evidence="2 3">DSM 45078</strain>
    </source>
</reference>
<dbReference type="AlphaFoldDB" id="A0A846XE72"/>
<feature type="transmembrane region" description="Helical" evidence="1">
    <location>
        <begin position="37"/>
        <end position="57"/>
    </location>
</feature>
<keyword evidence="1" id="KW-0472">Membrane</keyword>
<keyword evidence="1" id="KW-1133">Transmembrane helix</keyword>
<dbReference type="RefSeq" id="WP_068048387.1">
    <property type="nucleotide sequence ID" value="NZ_JAAXOO010000002.1"/>
</dbReference>
<sequence>MPEVTRRFSLRATVIGAATGAVSFTGLAIAADNSSVLLYGAGAGIAALALLAGSLRLRGSADDLIVRPDLAAGGPRQAAAVDSPHAKIAAIHSVETDLTGDTRTAEFGLTVVDRQSQEGSYATTTRAIAPPKVLESAVGERRMATVEEVHRLPGAVVMPWKDAELQQYGQALAAEIPEEIPPERVYTVPRDGVVSPARVILCFCTAFAVSGAATGLLLPDTAGLSSAIPTAIPAVTDLGTGTHEIDSAIGRFGLDALAALTAMAEKNIQGSTAHVLELTFYGFWAELVVLDEANAQRVTYHASQDSYGNYDAERVDVSRGSGNDASARVRNTFPLSAVDPSVVVAAYDTITATLGIDQTGDDRVEISKESPDAEPRIEVRVEVNENSGTYLAELDGTIAPIFDVRDPEAALAQVAAALPLAGIGATAPGIERLCLGCNSRKIELVVHPATTPGDRISISLASGVFPTTETEADTPPDPAGLFGLSEITASRLAAIAMANAARVGAEPADTASARFEITTQQLPDAEDDAPPVHQVRIEFATMNGSGAIYLPDATFVTTD</sequence>